<comment type="pathway">
    <text evidence="2">Glycolipid biosynthesis; glycosylphosphatidylinositol-anchor biosynthesis.</text>
</comment>
<dbReference type="Gramene" id="KGN65932">
    <property type="protein sequence ID" value="KGN65932"/>
    <property type="gene ID" value="Csa_1G538790"/>
</dbReference>
<dbReference type="InterPro" id="IPR037675">
    <property type="entry name" value="PIG-O_N"/>
</dbReference>
<feature type="transmembrane region" description="Helical" evidence="11">
    <location>
        <begin position="672"/>
        <end position="692"/>
    </location>
</feature>
<feature type="transmembrane region" description="Helical" evidence="11">
    <location>
        <begin position="928"/>
        <end position="950"/>
    </location>
</feature>
<feature type="transmembrane region" description="Helical" evidence="11">
    <location>
        <begin position="893"/>
        <end position="913"/>
    </location>
</feature>
<dbReference type="GO" id="GO:0051377">
    <property type="term" value="F:mannose-ethanolamine phosphotransferase activity"/>
    <property type="evidence" value="ECO:0000318"/>
    <property type="project" value="GO_Central"/>
</dbReference>
<sequence length="955" mass="105828">MRKWSLLWPFWAILAIHGVAILIFVKGFLLTRTELPYFSHCSDVSQSPCFTPDSFFHSNPSVPSPSYATNFSRCWTNPAVNRIIIIVFDALRFDFVAPSSFFEESKPWMDKLRVLHKMASERASSAKIFKAIADPPTTSLQRLKGITTGGLPTFIDVGNSFGAPAIIEDNLIHQLVQNGKRVVMMGDDTWMQLFPNHFQKAFPYPSFNVKDLHTVDNGCIEHLLPSLYEDDWDVLIAHFLGVDHAGHIFGVDSSPMFEKLEQYNTILEKVVDVLESQSETGGLHENTLLLVMGDHGQTLNGDHGGGSAEEVETSLFAMSFNKLSASIPSEFGTSSCQLDSQGREICTSSIQQLDFPVTLSALLGIPFPYGSIGRVNPELYALGAGSMKLDGTKVGSYLNQSGGWMQNYVNVLCVNSWQVKRYIDNYTASSVIGFSDEDLLHTRSLYDDAMESWSHIRKGLLSNDDGSDNIPSLKRQIDAYSNFLASVAELARSKWTEFNLKMMTLGFSLMLASLFVHFLAIKRISKLCSSSFANEDCGTTFELMLSCFLVAIRACSFLSNSFILEEGKATSFLLATSGIIMLRYSIAERKHFLKVVIFLLLMIYCRFTIEVGLLKQADTSAFLKVYPSWVLEIASLLPGWTYVTEAVPIIALILLVQLLLKNVSGSQSKGMWQFVVYGTIFCYILTGVHWALENDMLHFVPAVEGIGKNCLPRIIYAIGLGQLSLLLFRQLFGEDKPLNCRKTLVTKTVTMLAACSPTVIILAGKQGSLVALASVLGGYCIISMDNLRHGGDGNDRVLTVDSLPVTQWSLFAICLFFSSGHWCAFDGLRYAAAFIGFDEFVLVRQAVLLMIDTFGFSIILPIFGLPFIVANKYSSTQAAKVESSLFMGLSQAYLMYGLVTAVPVTATILCVILQRRHLMVWGLFAPKFVFDVVALILTDVCICLATLYYVPHLSS</sequence>
<evidence type="ECO:0000256" key="11">
    <source>
        <dbReference type="SAM" id="Phobius"/>
    </source>
</evidence>
<evidence type="ECO:0000256" key="7">
    <source>
        <dbReference type="ARBA" id="ARBA00022824"/>
    </source>
</evidence>
<keyword evidence="5" id="KW-0808">Transferase</keyword>
<dbReference type="OrthoDB" id="272139at2759"/>
<evidence type="ECO:0000256" key="3">
    <source>
        <dbReference type="ARBA" id="ARBA00008695"/>
    </source>
</evidence>
<evidence type="ECO:0000256" key="1">
    <source>
        <dbReference type="ARBA" id="ARBA00004477"/>
    </source>
</evidence>
<organism evidence="12 13">
    <name type="scientific">Cucumis sativus</name>
    <name type="common">Cucumber</name>
    <dbReference type="NCBI Taxonomy" id="3659"/>
    <lineage>
        <taxon>Eukaryota</taxon>
        <taxon>Viridiplantae</taxon>
        <taxon>Streptophyta</taxon>
        <taxon>Embryophyta</taxon>
        <taxon>Tracheophyta</taxon>
        <taxon>Spermatophyta</taxon>
        <taxon>Magnoliopsida</taxon>
        <taxon>eudicotyledons</taxon>
        <taxon>Gunneridae</taxon>
        <taxon>Pentapetalae</taxon>
        <taxon>rosids</taxon>
        <taxon>fabids</taxon>
        <taxon>Cucurbitales</taxon>
        <taxon>Cucurbitaceae</taxon>
        <taxon>Benincaseae</taxon>
        <taxon>Cucumis</taxon>
    </lineage>
</organism>
<dbReference type="PANTHER" id="PTHR23071:SF1">
    <property type="entry name" value="GPI ETHANOLAMINE PHOSPHATE TRANSFERASE 3"/>
    <property type="match status" value="1"/>
</dbReference>
<dbReference type="SUPFAM" id="SSF53649">
    <property type="entry name" value="Alkaline phosphatase-like"/>
    <property type="match status" value="1"/>
</dbReference>
<dbReference type="UniPathway" id="UPA00196"/>
<dbReference type="InterPro" id="IPR017850">
    <property type="entry name" value="Alkaline_phosphatase_core_sf"/>
</dbReference>
<reference evidence="12 13" key="2">
    <citation type="journal article" date="2009" name="PLoS ONE">
        <title>An integrated genetic and cytogenetic map of the cucumber genome.</title>
        <authorList>
            <person name="Ren Y."/>
            <person name="Zhang Z."/>
            <person name="Liu J."/>
            <person name="Staub J.E."/>
            <person name="Han Y."/>
            <person name="Cheng Z."/>
            <person name="Li X."/>
            <person name="Lu J."/>
            <person name="Miao H."/>
            <person name="Kang H."/>
            <person name="Xie B."/>
            <person name="Gu X."/>
            <person name="Wang X."/>
            <person name="Du Y."/>
            <person name="Jin W."/>
            <person name="Huang S."/>
        </authorList>
    </citation>
    <scope>NUCLEOTIDE SEQUENCE [LARGE SCALE GENOMIC DNA]</scope>
    <source>
        <strain evidence="13">cv. 9930</strain>
    </source>
</reference>
<feature type="transmembrane region" description="Helical" evidence="11">
    <location>
        <begin position="846"/>
        <end position="869"/>
    </location>
</feature>
<evidence type="ECO:0000256" key="2">
    <source>
        <dbReference type="ARBA" id="ARBA00004687"/>
    </source>
</evidence>
<feature type="transmembrane region" description="Helical" evidence="11">
    <location>
        <begin position="639"/>
        <end position="660"/>
    </location>
</feature>
<feature type="transmembrane region" description="Helical" evidence="11">
    <location>
        <begin position="805"/>
        <end position="825"/>
    </location>
</feature>
<dbReference type="GO" id="GO:0005789">
    <property type="term" value="C:endoplasmic reticulum membrane"/>
    <property type="evidence" value="ECO:0000318"/>
    <property type="project" value="GO_Central"/>
</dbReference>
<dbReference type="InterPro" id="IPR002591">
    <property type="entry name" value="Phosphodiest/P_Trfase"/>
</dbReference>
<evidence type="ECO:0000256" key="10">
    <source>
        <dbReference type="ARBA" id="ARBA00023180"/>
    </source>
</evidence>
<keyword evidence="7" id="KW-0256">Endoplasmic reticulum</keyword>
<name>A0A0A0LYK9_CUCSA</name>
<feature type="transmembrane region" description="Helical" evidence="11">
    <location>
        <begin position="7"/>
        <end position="29"/>
    </location>
</feature>
<dbReference type="Gene3D" id="3.40.720.10">
    <property type="entry name" value="Alkaline Phosphatase, subunit A"/>
    <property type="match status" value="1"/>
</dbReference>
<dbReference type="AlphaFoldDB" id="A0A0A0LYK9"/>
<evidence type="ECO:0000256" key="4">
    <source>
        <dbReference type="ARBA" id="ARBA00022502"/>
    </source>
</evidence>
<accession>A0A0A0LYK9</accession>
<keyword evidence="8 11" id="KW-1133">Transmembrane helix</keyword>
<proteinExistence type="inferred from homology"/>
<evidence type="ECO:0000313" key="12">
    <source>
        <dbReference type="EMBL" id="KGN65932.1"/>
    </source>
</evidence>
<keyword evidence="6 11" id="KW-0812">Transmembrane</keyword>
<gene>
    <name evidence="12" type="ORF">Csa_1G538790</name>
</gene>
<dbReference type="eggNOG" id="KOG2126">
    <property type="taxonomic scope" value="Eukaryota"/>
</dbReference>
<keyword evidence="4" id="KW-0337">GPI-anchor biosynthesis</keyword>
<evidence type="ECO:0000256" key="5">
    <source>
        <dbReference type="ARBA" id="ARBA00022679"/>
    </source>
</evidence>
<reference evidence="12 13" key="3">
    <citation type="journal article" date="2010" name="BMC Genomics">
        <title>Transcriptome sequencing and comparative analysis of cucumber flowers with different sex types.</title>
        <authorList>
            <person name="Guo S."/>
            <person name="Zheng Y."/>
            <person name="Joung J.G."/>
            <person name="Liu S."/>
            <person name="Zhang Z."/>
            <person name="Crasta O.R."/>
            <person name="Sobral B.W."/>
            <person name="Xu Y."/>
            <person name="Huang S."/>
            <person name="Fei Z."/>
        </authorList>
    </citation>
    <scope>NUCLEOTIDE SEQUENCE [LARGE SCALE GENOMIC DNA]</scope>
    <source>
        <strain evidence="13">cv. 9930</strain>
    </source>
</reference>
<dbReference type="EMBL" id="CM002922">
    <property type="protein sequence ID" value="KGN65932.1"/>
    <property type="molecule type" value="Genomic_DNA"/>
</dbReference>
<evidence type="ECO:0000256" key="8">
    <source>
        <dbReference type="ARBA" id="ARBA00022989"/>
    </source>
</evidence>
<keyword evidence="9 11" id="KW-0472">Membrane</keyword>
<dbReference type="STRING" id="3659.A0A0A0LYK9"/>
<dbReference type="OMA" id="KYFIICG"/>
<dbReference type="InterPro" id="IPR039524">
    <property type="entry name" value="PIGO/GPI13"/>
</dbReference>
<evidence type="ECO:0000313" key="13">
    <source>
        <dbReference type="Proteomes" id="UP000029981"/>
    </source>
</evidence>
<dbReference type="GO" id="GO:0006506">
    <property type="term" value="P:GPI anchor biosynthetic process"/>
    <property type="evidence" value="ECO:0000318"/>
    <property type="project" value="GO_Central"/>
</dbReference>
<feature type="transmembrane region" description="Helical" evidence="11">
    <location>
        <begin position="714"/>
        <end position="732"/>
    </location>
</feature>
<evidence type="ECO:0000256" key="6">
    <source>
        <dbReference type="ARBA" id="ARBA00022692"/>
    </source>
</evidence>
<reference evidence="12 13" key="1">
    <citation type="journal article" date="2009" name="Nat. Genet.">
        <title>The genome of the cucumber, Cucumis sativus L.</title>
        <authorList>
            <person name="Huang S."/>
            <person name="Li R."/>
            <person name="Zhang Z."/>
            <person name="Li L."/>
            <person name="Gu X."/>
            <person name="Fan W."/>
            <person name="Lucas W.J."/>
            <person name="Wang X."/>
            <person name="Xie B."/>
            <person name="Ni P."/>
            <person name="Ren Y."/>
            <person name="Zhu H."/>
            <person name="Li J."/>
            <person name="Lin K."/>
            <person name="Jin W."/>
            <person name="Fei Z."/>
            <person name="Li G."/>
            <person name="Staub J."/>
            <person name="Kilian A."/>
            <person name="van der Vossen E.A."/>
            <person name="Wu Y."/>
            <person name="Guo J."/>
            <person name="He J."/>
            <person name="Jia Z."/>
            <person name="Ren Y."/>
            <person name="Tian G."/>
            <person name="Lu Y."/>
            <person name="Ruan J."/>
            <person name="Qian W."/>
            <person name="Wang M."/>
            <person name="Huang Q."/>
            <person name="Li B."/>
            <person name="Xuan Z."/>
            <person name="Cao J."/>
            <person name="Asan"/>
            <person name="Wu Z."/>
            <person name="Zhang J."/>
            <person name="Cai Q."/>
            <person name="Bai Y."/>
            <person name="Zhao B."/>
            <person name="Han Y."/>
            <person name="Li Y."/>
            <person name="Li X."/>
            <person name="Wang S."/>
            <person name="Shi Q."/>
            <person name="Liu S."/>
            <person name="Cho W.K."/>
            <person name="Kim J.Y."/>
            <person name="Xu Y."/>
            <person name="Heller-Uszynska K."/>
            <person name="Miao H."/>
            <person name="Cheng Z."/>
            <person name="Zhang S."/>
            <person name="Wu J."/>
            <person name="Yang Y."/>
            <person name="Kang H."/>
            <person name="Li M."/>
            <person name="Liang H."/>
            <person name="Ren X."/>
            <person name="Shi Z."/>
            <person name="Wen M."/>
            <person name="Jian M."/>
            <person name="Yang H."/>
            <person name="Zhang G."/>
            <person name="Yang Z."/>
            <person name="Chen R."/>
            <person name="Liu S."/>
            <person name="Li J."/>
            <person name="Ma L."/>
            <person name="Liu H."/>
            <person name="Zhou Y."/>
            <person name="Zhao J."/>
            <person name="Fang X."/>
            <person name="Li G."/>
            <person name="Fang L."/>
            <person name="Li Y."/>
            <person name="Liu D."/>
            <person name="Zheng H."/>
            <person name="Zhang Y."/>
            <person name="Qin N."/>
            <person name="Li Z."/>
            <person name="Yang G."/>
            <person name="Yang S."/>
            <person name="Bolund L."/>
            <person name="Kristiansen K."/>
            <person name="Zheng H."/>
            <person name="Li S."/>
            <person name="Zhang X."/>
            <person name="Yang H."/>
            <person name="Wang J."/>
            <person name="Sun R."/>
            <person name="Zhang B."/>
            <person name="Jiang S."/>
            <person name="Wang J."/>
            <person name="Du Y."/>
            <person name="Li S."/>
        </authorList>
    </citation>
    <scope>NUCLEOTIDE SEQUENCE [LARGE SCALE GENOMIC DNA]</scope>
    <source>
        <strain evidence="13">cv. 9930</strain>
    </source>
</reference>
<reference evidence="12 13" key="4">
    <citation type="journal article" date="2011" name="BMC Genomics">
        <title>RNA-Seq improves annotation of protein-coding genes in the cucumber genome.</title>
        <authorList>
            <person name="Li Z."/>
            <person name="Zhang Z."/>
            <person name="Yan P."/>
            <person name="Huang S."/>
            <person name="Fei Z."/>
            <person name="Lin K."/>
        </authorList>
    </citation>
    <scope>NUCLEOTIDE SEQUENCE [LARGE SCALE GENOMIC DNA]</scope>
    <source>
        <strain evidence="13">cv. 9930</strain>
    </source>
</reference>
<feature type="transmembrane region" description="Helical" evidence="11">
    <location>
        <begin position="593"/>
        <end position="614"/>
    </location>
</feature>
<protein>
    <submittedName>
        <fullName evidence="12">Uncharacterized protein</fullName>
    </submittedName>
</protein>
<dbReference type="PANTHER" id="PTHR23071">
    <property type="entry name" value="PHOSPHATIDYLINOSITOL GLYCAN"/>
    <property type="match status" value="1"/>
</dbReference>
<dbReference type="Pfam" id="PF01663">
    <property type="entry name" value="Phosphodiest"/>
    <property type="match status" value="1"/>
</dbReference>
<feature type="transmembrane region" description="Helical" evidence="11">
    <location>
        <begin position="502"/>
        <end position="521"/>
    </location>
</feature>
<dbReference type="Proteomes" id="UP000029981">
    <property type="component" value="Chromosome 1"/>
</dbReference>
<evidence type="ECO:0000256" key="9">
    <source>
        <dbReference type="ARBA" id="ARBA00023136"/>
    </source>
</evidence>
<dbReference type="CDD" id="cd16023">
    <property type="entry name" value="GPI_EPT_3"/>
    <property type="match status" value="1"/>
</dbReference>
<dbReference type="KEGG" id="csv:101216463"/>
<comment type="similarity">
    <text evidence="3">Belongs to the PIGG/PIGN/PIGO family. PIGO subfamily.</text>
</comment>
<comment type="subcellular location">
    <subcellularLocation>
        <location evidence="1">Endoplasmic reticulum membrane</location>
        <topology evidence="1">Multi-pass membrane protein</topology>
    </subcellularLocation>
</comment>
<keyword evidence="13" id="KW-1185">Reference proteome</keyword>
<keyword evidence="10" id="KW-0325">Glycoprotein</keyword>